<feature type="transmembrane region" description="Helical" evidence="6">
    <location>
        <begin position="280"/>
        <end position="302"/>
    </location>
</feature>
<name>A0ABY6D5D7_9BACT</name>
<keyword evidence="2" id="KW-1003">Cell membrane</keyword>
<keyword evidence="10" id="KW-1185">Reference proteome</keyword>
<dbReference type="InterPro" id="IPR025857">
    <property type="entry name" value="MacB_PCD"/>
</dbReference>
<keyword evidence="4 6" id="KW-1133">Transmembrane helix</keyword>
<reference evidence="9" key="1">
    <citation type="submission" date="2022-10" db="EMBL/GenBank/DDBJ databases">
        <title>Comparative genomics and taxonomic characterization of three novel marine species of genus Reichenbachiella exhibiting antioxidant and polysaccharide degradation activities.</title>
        <authorList>
            <person name="Muhammad N."/>
            <person name="Lee Y.-J."/>
            <person name="Ko J."/>
            <person name="Kim S.-G."/>
        </authorList>
    </citation>
    <scope>NUCLEOTIDE SEQUENCE</scope>
    <source>
        <strain evidence="9">Wsw4-B4</strain>
    </source>
</reference>
<protein>
    <submittedName>
        <fullName evidence="9">ABC transporter permease</fullName>
    </submittedName>
</protein>
<comment type="subcellular location">
    <subcellularLocation>
        <location evidence="1">Cell membrane</location>
        <topology evidence="1">Multi-pass membrane protein</topology>
    </subcellularLocation>
</comment>
<feature type="domain" description="ABC3 transporter permease C-terminal" evidence="7">
    <location>
        <begin position="286"/>
        <end position="400"/>
    </location>
</feature>
<dbReference type="RefSeq" id="WP_263052058.1">
    <property type="nucleotide sequence ID" value="NZ_CP106735.1"/>
</dbReference>
<dbReference type="PANTHER" id="PTHR30572:SF18">
    <property type="entry name" value="ABC-TYPE MACROLIDE FAMILY EXPORT SYSTEM PERMEASE COMPONENT 2"/>
    <property type="match status" value="1"/>
</dbReference>
<feature type="transmembrane region" description="Helical" evidence="6">
    <location>
        <begin position="673"/>
        <end position="693"/>
    </location>
</feature>
<evidence type="ECO:0000256" key="4">
    <source>
        <dbReference type="ARBA" id="ARBA00022989"/>
    </source>
</evidence>
<feature type="transmembrane region" description="Helical" evidence="6">
    <location>
        <begin position="725"/>
        <end position="744"/>
    </location>
</feature>
<dbReference type="InterPro" id="IPR050250">
    <property type="entry name" value="Macrolide_Exporter_MacB"/>
</dbReference>
<feature type="transmembrane region" description="Helical" evidence="6">
    <location>
        <begin position="419"/>
        <end position="443"/>
    </location>
</feature>
<proteinExistence type="predicted"/>
<feature type="transmembrane region" description="Helical" evidence="6">
    <location>
        <begin position="376"/>
        <end position="398"/>
    </location>
</feature>
<evidence type="ECO:0000313" key="9">
    <source>
        <dbReference type="EMBL" id="UXX80328.1"/>
    </source>
</evidence>
<dbReference type="Pfam" id="PF02687">
    <property type="entry name" value="FtsX"/>
    <property type="match status" value="2"/>
</dbReference>
<evidence type="ECO:0000313" key="10">
    <source>
        <dbReference type="Proteomes" id="UP001062165"/>
    </source>
</evidence>
<evidence type="ECO:0000256" key="3">
    <source>
        <dbReference type="ARBA" id="ARBA00022692"/>
    </source>
</evidence>
<evidence type="ECO:0000256" key="6">
    <source>
        <dbReference type="SAM" id="Phobius"/>
    </source>
</evidence>
<evidence type="ECO:0000256" key="2">
    <source>
        <dbReference type="ARBA" id="ARBA00022475"/>
    </source>
</evidence>
<evidence type="ECO:0000259" key="7">
    <source>
        <dbReference type="Pfam" id="PF02687"/>
    </source>
</evidence>
<feature type="domain" description="MacB-like periplasmic core" evidence="8">
    <location>
        <begin position="20"/>
        <end position="235"/>
    </location>
</feature>
<feature type="domain" description="ABC3 transporter permease C-terminal" evidence="7">
    <location>
        <begin position="676"/>
        <end position="788"/>
    </location>
</feature>
<evidence type="ECO:0000259" key="8">
    <source>
        <dbReference type="Pfam" id="PF12704"/>
    </source>
</evidence>
<feature type="transmembrane region" description="Helical" evidence="6">
    <location>
        <begin position="759"/>
        <end position="779"/>
    </location>
</feature>
<sequence length="796" mass="89275">MIRNYITIAIRNIQNNPVYSTINVIGLTIGIVSSLLLYLYVDFERGYDQFHSNKNNIYRISTHATVQDSELNIPLAPSLVGHTLMSEYGIVENSVRLTGGSEMLIAVNDNYFYETDIYEADSSFFTVFDFELLEGDRISCLKEPNTLVICQSLAKKWFPNASAMGKSVKTDGEDTKIITGIMADPPINTSIMVKGLLYYSSTSPSEVSWGNMNDQIFVVLNPNTLLPDVYTAMEQMYAKYMAPLYEQFSASATFSLQPLTDVHLYSNFDMDMSNTGDISYLYIFSAIAFFMLLIACINYMNLATARSMARSKEVGIRKAMGSYTSQLIGQFVTESVVIALIALSISLILTFFTIPYFNELAHLDIDQNFLRDPRMILVLTTVIFFVGLVGGSYPAFYLSRFKAAEVLKDKAQKSKGNETLRKALVVAQFAISLGMVVSTWIVFDQLAYLRNKELGFNQKQVATVALEGNQVREKLNVLSAKLLQHPGVEAVGSGHGVPGTNTMSMSGIKIESADGMMIDKIFQYITVDNQYFPTLEIPIVAGRNFLPEVANDTAASIIVNEEMVRQMGWTEPLGKKLERFIDDDMKTQTFTVVGIVRDYHLISLQEPITPLVVYNKTNNSQMIVRLKADGIATTMTEVEDIFKQVITNRPFEYTFLDQGFQKHYETDQKRGEVFAIFSTLTIAIACLGLFGLASYTSEARRKEIGIRKVVGANVMNIIVMMSKDFLKLILLSIIVAFPLSYYFMSQWLQEFAYAMELKWTSFVLSALFTLIIAFLTVLYHSLKSAIANPSSAIRDN</sequence>
<dbReference type="InterPro" id="IPR003838">
    <property type="entry name" value="ABC3_permease_C"/>
</dbReference>
<feature type="domain" description="MacB-like periplasmic core" evidence="8">
    <location>
        <begin position="522"/>
        <end position="600"/>
    </location>
</feature>
<dbReference type="Pfam" id="PF12704">
    <property type="entry name" value="MacB_PCD"/>
    <property type="match status" value="2"/>
</dbReference>
<dbReference type="EMBL" id="CP106735">
    <property type="protein sequence ID" value="UXX80328.1"/>
    <property type="molecule type" value="Genomic_DNA"/>
</dbReference>
<feature type="transmembrane region" description="Helical" evidence="6">
    <location>
        <begin position="336"/>
        <end position="356"/>
    </location>
</feature>
<evidence type="ECO:0000256" key="1">
    <source>
        <dbReference type="ARBA" id="ARBA00004651"/>
    </source>
</evidence>
<evidence type="ECO:0000256" key="5">
    <source>
        <dbReference type="ARBA" id="ARBA00023136"/>
    </source>
</evidence>
<keyword evidence="3 6" id="KW-0812">Transmembrane</keyword>
<dbReference type="PANTHER" id="PTHR30572">
    <property type="entry name" value="MEMBRANE COMPONENT OF TRANSPORTER-RELATED"/>
    <property type="match status" value="1"/>
</dbReference>
<organism evidence="9 10">
    <name type="scientific">Reichenbachiella carrageenanivorans</name>
    <dbReference type="NCBI Taxonomy" id="2979869"/>
    <lineage>
        <taxon>Bacteria</taxon>
        <taxon>Pseudomonadati</taxon>
        <taxon>Bacteroidota</taxon>
        <taxon>Cytophagia</taxon>
        <taxon>Cytophagales</taxon>
        <taxon>Reichenbachiellaceae</taxon>
        <taxon>Reichenbachiella</taxon>
    </lineage>
</organism>
<accession>A0ABY6D5D7</accession>
<feature type="transmembrane region" description="Helical" evidence="6">
    <location>
        <begin position="21"/>
        <end position="41"/>
    </location>
</feature>
<keyword evidence="5 6" id="KW-0472">Membrane</keyword>
<gene>
    <name evidence="9" type="ORF">N7E81_04345</name>
</gene>
<dbReference type="Proteomes" id="UP001062165">
    <property type="component" value="Chromosome"/>
</dbReference>